<proteinExistence type="predicted"/>
<evidence type="ECO:0000256" key="5">
    <source>
        <dbReference type="ARBA" id="ARBA00023012"/>
    </source>
</evidence>
<feature type="transmembrane region" description="Helical" evidence="6">
    <location>
        <begin position="141"/>
        <end position="161"/>
    </location>
</feature>
<keyword evidence="8" id="KW-1185">Reference proteome</keyword>
<keyword evidence="6" id="KW-0812">Transmembrane</keyword>
<accession>A0ABU3B3S1</accession>
<evidence type="ECO:0000256" key="2">
    <source>
        <dbReference type="ARBA" id="ARBA00012438"/>
    </source>
</evidence>
<evidence type="ECO:0000256" key="1">
    <source>
        <dbReference type="ARBA" id="ARBA00000085"/>
    </source>
</evidence>
<keyword evidence="6" id="KW-0472">Membrane</keyword>
<organism evidence="7 8">
    <name type="scientific">Spectribacter acetivorans</name>
    <dbReference type="NCBI Taxonomy" id="3075603"/>
    <lineage>
        <taxon>Bacteria</taxon>
        <taxon>Pseudomonadati</taxon>
        <taxon>Pseudomonadota</taxon>
        <taxon>Gammaproteobacteria</taxon>
        <taxon>Salinisphaerales</taxon>
        <taxon>Salinisphaeraceae</taxon>
        <taxon>Spectribacter</taxon>
    </lineage>
</organism>
<keyword evidence="3" id="KW-0808">Transferase</keyword>
<dbReference type="Proteomes" id="UP001259982">
    <property type="component" value="Unassembled WGS sequence"/>
</dbReference>
<keyword evidence="5" id="KW-0902">Two-component regulatory system</keyword>
<dbReference type="PANTHER" id="PTHR24421">
    <property type="entry name" value="NITRATE/NITRITE SENSOR PROTEIN NARX-RELATED"/>
    <property type="match status" value="1"/>
</dbReference>
<name>A0ABU3B3S1_9GAMM</name>
<evidence type="ECO:0000256" key="3">
    <source>
        <dbReference type="ARBA" id="ARBA00022679"/>
    </source>
</evidence>
<comment type="catalytic activity">
    <reaction evidence="1">
        <text>ATP + protein L-histidine = ADP + protein N-phospho-L-histidine.</text>
        <dbReference type="EC" id="2.7.13.3"/>
    </reaction>
</comment>
<dbReference type="EMBL" id="JAVRHY010000001">
    <property type="protein sequence ID" value="MDT0617104.1"/>
    <property type="molecule type" value="Genomic_DNA"/>
</dbReference>
<dbReference type="SUPFAM" id="SSF55874">
    <property type="entry name" value="ATPase domain of HSP90 chaperone/DNA topoisomerase II/histidine kinase"/>
    <property type="match status" value="1"/>
</dbReference>
<dbReference type="InterPro" id="IPR036890">
    <property type="entry name" value="HATPase_C_sf"/>
</dbReference>
<evidence type="ECO:0000256" key="6">
    <source>
        <dbReference type="SAM" id="Phobius"/>
    </source>
</evidence>
<feature type="transmembrane region" description="Helical" evidence="6">
    <location>
        <begin position="260"/>
        <end position="280"/>
    </location>
</feature>
<sequence length="727" mass="79213">MRLAPEQLISAATLAAVLAGVAAVWLATHAPSLGLVWSVADDRVMVAPRPDRPAPAGLSEPRAVTALEGGGQRLAIQPGDLTPEPDVTHNAMADYRGFMARQGHLATAMRAPDARLHTAGGAVLETPPQATRPLSALHWSFWLQLICGALGLITGAAVWAYRQNDAAAAYYALTGISLAAAAISAAVYSTRELALSREVFGWLTVCNKAGTLLYTAGFIAVLWHYPQRLGRFPLGPLLVVSYALLTLAVLRYWLPSMDLAVRLPVLVGFCGAIVLGVIQWRRSRGRPLARAGLRWFLFSWFFGSSLFLVLVFVPPLFGVNAASAQGPAFLLLLIIHLALAAGILRYRLFELDRWWSHAWLLAVSGLLVCALDLLLIHLLGLAGPIALSLSLALIGWLYFPLRQWLWSWLADLGRAAPTPLVQRVTEVLARPEDEPDVAWRVLLKQLYEPQEIHPARDLSRDAVSEGGLALDVAGAAPAGGLRLRYCRRGTRLFRADDLALLADLRQLFDQVLAYRQRLQDAVNSERDRVARDLHDDVGARLLTLAQTLEPAAAERARAALDEMRAVVRSMHVRRWPLAVLLDDWRAEVAERCEAADIALDWSVPAEIPDQDLDGVAALDLSRILREVVSNAIRHAAPDHLQVVIACDERGMDLAISHAYSGDDPGTWRPSLGLVNLRERSARLGGGITWQATDGWLHARWSTAWTALTADSPRMEVAAATPDAQAGG</sequence>
<dbReference type="RefSeq" id="WP_311656703.1">
    <property type="nucleotide sequence ID" value="NZ_JAVRHY010000001.1"/>
</dbReference>
<feature type="transmembrane region" description="Helical" evidence="6">
    <location>
        <begin position="328"/>
        <end position="346"/>
    </location>
</feature>
<dbReference type="Gene3D" id="3.30.565.10">
    <property type="entry name" value="Histidine kinase-like ATPase, C-terminal domain"/>
    <property type="match status" value="1"/>
</dbReference>
<feature type="transmembrane region" description="Helical" evidence="6">
    <location>
        <begin position="168"/>
        <end position="188"/>
    </location>
</feature>
<reference evidence="7 8" key="1">
    <citation type="submission" date="2023-09" db="EMBL/GenBank/DDBJ databases">
        <authorList>
            <person name="Rey-Velasco X."/>
        </authorList>
    </citation>
    <scope>NUCLEOTIDE SEQUENCE [LARGE SCALE GENOMIC DNA]</scope>
    <source>
        <strain evidence="7 8">P385</strain>
    </source>
</reference>
<feature type="transmembrane region" description="Helical" evidence="6">
    <location>
        <begin position="200"/>
        <end position="222"/>
    </location>
</feature>
<evidence type="ECO:0000256" key="4">
    <source>
        <dbReference type="ARBA" id="ARBA00022777"/>
    </source>
</evidence>
<evidence type="ECO:0000313" key="7">
    <source>
        <dbReference type="EMBL" id="MDT0617104.1"/>
    </source>
</evidence>
<dbReference type="InterPro" id="IPR050482">
    <property type="entry name" value="Sensor_HK_TwoCompSys"/>
</dbReference>
<keyword evidence="4" id="KW-0418">Kinase</keyword>
<dbReference type="PANTHER" id="PTHR24421:SF10">
    <property type="entry name" value="NITRATE_NITRITE SENSOR PROTEIN NARQ"/>
    <property type="match status" value="1"/>
</dbReference>
<feature type="transmembrane region" description="Helical" evidence="6">
    <location>
        <begin position="382"/>
        <end position="399"/>
    </location>
</feature>
<comment type="caution">
    <text evidence="7">The sequence shown here is derived from an EMBL/GenBank/DDBJ whole genome shotgun (WGS) entry which is preliminary data.</text>
</comment>
<feature type="transmembrane region" description="Helical" evidence="6">
    <location>
        <begin position="234"/>
        <end position="254"/>
    </location>
</feature>
<gene>
    <name evidence="7" type="ORF">RM531_01315</name>
</gene>
<keyword evidence="6" id="KW-1133">Transmembrane helix</keyword>
<feature type="transmembrane region" description="Helical" evidence="6">
    <location>
        <begin position="292"/>
        <end position="316"/>
    </location>
</feature>
<protein>
    <recommendedName>
        <fullName evidence="2">histidine kinase</fullName>
        <ecNumber evidence="2">2.7.13.3</ecNumber>
    </recommendedName>
</protein>
<evidence type="ECO:0000313" key="8">
    <source>
        <dbReference type="Proteomes" id="UP001259982"/>
    </source>
</evidence>
<dbReference type="EC" id="2.7.13.3" evidence="2"/>
<feature type="transmembrane region" description="Helical" evidence="6">
    <location>
        <begin position="358"/>
        <end position="376"/>
    </location>
</feature>
<dbReference type="Gene3D" id="1.20.5.1930">
    <property type="match status" value="1"/>
</dbReference>